<accession>A0A645HUY7</accession>
<name>A0A645HUY7_9ZZZZ</name>
<dbReference type="EMBL" id="VSSQ01094843">
    <property type="protein sequence ID" value="MPN39183.1"/>
    <property type="molecule type" value="Genomic_DNA"/>
</dbReference>
<protein>
    <submittedName>
        <fullName evidence="1">Uncharacterized protein</fullName>
    </submittedName>
</protein>
<organism evidence="1">
    <name type="scientific">bioreactor metagenome</name>
    <dbReference type="NCBI Taxonomy" id="1076179"/>
    <lineage>
        <taxon>unclassified sequences</taxon>
        <taxon>metagenomes</taxon>
        <taxon>ecological metagenomes</taxon>
    </lineage>
</organism>
<gene>
    <name evidence="1" type="ORF">SDC9_186711</name>
</gene>
<sequence length="178" mass="20276">MQAVNSTVLIREQNRFLRVQAKRGMHFPVAHKVFPRGVDHQILPRRQFLFGQLPLFMILDIVGQIVLAEVDRAVPCVVQFNPVSRLCVRGSEHGSVCQHHLRKKEFLDIPDYIRVLKIRLALRRVREPRCRFPQNLPLLPGKTVTHIGLNGIGNGHARGAFAVECGKEQLCLALREPE</sequence>
<dbReference type="AlphaFoldDB" id="A0A645HUY7"/>
<proteinExistence type="predicted"/>
<evidence type="ECO:0000313" key="1">
    <source>
        <dbReference type="EMBL" id="MPN39183.1"/>
    </source>
</evidence>
<comment type="caution">
    <text evidence="1">The sequence shown here is derived from an EMBL/GenBank/DDBJ whole genome shotgun (WGS) entry which is preliminary data.</text>
</comment>
<reference evidence="1" key="1">
    <citation type="submission" date="2019-08" db="EMBL/GenBank/DDBJ databases">
        <authorList>
            <person name="Kucharzyk K."/>
            <person name="Murdoch R.W."/>
            <person name="Higgins S."/>
            <person name="Loffler F."/>
        </authorList>
    </citation>
    <scope>NUCLEOTIDE SEQUENCE</scope>
</reference>